<evidence type="ECO:0000259" key="15">
    <source>
        <dbReference type="Pfam" id="PF00732"/>
    </source>
</evidence>
<keyword evidence="7" id="KW-0812">Transmembrane</keyword>
<dbReference type="OrthoDB" id="269227at2759"/>
<dbReference type="PANTHER" id="PTHR46056">
    <property type="entry name" value="LONG-CHAIN-ALCOHOL OXIDASE"/>
    <property type="match status" value="1"/>
</dbReference>
<dbReference type="GO" id="GO:0050660">
    <property type="term" value="F:flavin adenine dinucleotide binding"/>
    <property type="evidence" value="ECO:0007669"/>
    <property type="project" value="InterPro"/>
</dbReference>
<evidence type="ECO:0000256" key="13">
    <source>
        <dbReference type="PIRSR" id="PIRSR028937-1"/>
    </source>
</evidence>
<keyword evidence="6" id="KW-0285">Flavoprotein</keyword>
<feature type="active site" description="Proton acceptor" evidence="13">
    <location>
        <position position="701"/>
    </location>
</feature>
<evidence type="ECO:0000256" key="5">
    <source>
        <dbReference type="ARBA" id="ARBA00013125"/>
    </source>
</evidence>
<dbReference type="InterPro" id="IPR007867">
    <property type="entry name" value="GMC_OxRtase_C"/>
</dbReference>
<dbReference type="InterPro" id="IPR012400">
    <property type="entry name" value="Long_Oxdase"/>
</dbReference>
<evidence type="ECO:0000256" key="12">
    <source>
        <dbReference type="PIRNR" id="PIRNR028937"/>
    </source>
</evidence>
<protein>
    <recommendedName>
        <fullName evidence="5 12">Long-chain-alcohol oxidase</fullName>
        <ecNumber evidence="5 12">1.1.3.20</ecNumber>
    </recommendedName>
</protein>
<dbReference type="PIRSF" id="PIRSF028937">
    <property type="entry name" value="Lg_Ch_AO"/>
    <property type="match status" value="1"/>
</dbReference>
<keyword evidence="8 14" id="KW-0274">FAD</keyword>
<comment type="catalytic activity">
    <reaction evidence="1 12">
        <text>a long-chain primary fatty alcohol + O2 = a long-chain fatty aldehyde + H2O2</text>
        <dbReference type="Rhea" id="RHEA:22756"/>
        <dbReference type="ChEBI" id="CHEBI:15379"/>
        <dbReference type="ChEBI" id="CHEBI:16240"/>
        <dbReference type="ChEBI" id="CHEBI:17176"/>
        <dbReference type="ChEBI" id="CHEBI:77396"/>
        <dbReference type="EC" id="1.1.3.20"/>
    </reaction>
</comment>
<dbReference type="SUPFAM" id="SSF51905">
    <property type="entry name" value="FAD/NAD(P)-binding domain"/>
    <property type="match status" value="1"/>
</dbReference>
<evidence type="ECO:0000256" key="11">
    <source>
        <dbReference type="ARBA" id="ARBA00023136"/>
    </source>
</evidence>
<evidence type="ECO:0000256" key="9">
    <source>
        <dbReference type="ARBA" id="ARBA00022989"/>
    </source>
</evidence>
<dbReference type="GO" id="GO:0016020">
    <property type="term" value="C:membrane"/>
    <property type="evidence" value="ECO:0007669"/>
    <property type="project" value="UniProtKB-SubCell"/>
</dbReference>
<reference evidence="17" key="1">
    <citation type="submission" date="2020-02" db="EMBL/GenBank/DDBJ databases">
        <authorList>
            <person name="Scholz U."/>
            <person name="Mascher M."/>
            <person name="Fiebig A."/>
        </authorList>
    </citation>
    <scope>NUCLEOTIDE SEQUENCE</scope>
</reference>
<evidence type="ECO:0000256" key="7">
    <source>
        <dbReference type="ARBA" id="ARBA00022692"/>
    </source>
</evidence>
<feature type="domain" description="Glucose-methanol-choline oxidoreductase N-terminal" evidence="15">
    <location>
        <begin position="309"/>
        <end position="528"/>
    </location>
</feature>
<proteinExistence type="inferred from homology"/>
<evidence type="ECO:0000259" key="16">
    <source>
        <dbReference type="Pfam" id="PF05199"/>
    </source>
</evidence>
<name>A0A7I8KEP3_SPIIN</name>
<dbReference type="PANTHER" id="PTHR46056:SF4">
    <property type="entry name" value="LONG-CHAIN-ALCOHOL OXIDASE FAO4A"/>
    <property type="match status" value="1"/>
</dbReference>
<dbReference type="Proteomes" id="UP000663760">
    <property type="component" value="Chromosome 4"/>
</dbReference>
<keyword evidence="11 12" id="KW-0472">Membrane</keyword>
<dbReference type="AlphaFoldDB" id="A0A7I8KEP3"/>
<evidence type="ECO:0000256" key="3">
    <source>
        <dbReference type="ARBA" id="ARBA00004370"/>
    </source>
</evidence>
<comment type="similarity">
    <text evidence="4 12">Belongs to the GMC oxidoreductase family.</text>
</comment>
<evidence type="ECO:0000313" key="18">
    <source>
        <dbReference type="Proteomes" id="UP000663760"/>
    </source>
</evidence>
<evidence type="ECO:0000256" key="4">
    <source>
        <dbReference type="ARBA" id="ARBA00010790"/>
    </source>
</evidence>
<organism evidence="17 18">
    <name type="scientific">Spirodela intermedia</name>
    <name type="common">Intermediate duckweed</name>
    <dbReference type="NCBI Taxonomy" id="51605"/>
    <lineage>
        <taxon>Eukaryota</taxon>
        <taxon>Viridiplantae</taxon>
        <taxon>Streptophyta</taxon>
        <taxon>Embryophyta</taxon>
        <taxon>Tracheophyta</taxon>
        <taxon>Spermatophyta</taxon>
        <taxon>Magnoliopsida</taxon>
        <taxon>Liliopsida</taxon>
        <taxon>Araceae</taxon>
        <taxon>Lemnoideae</taxon>
        <taxon>Spirodela</taxon>
    </lineage>
</organism>
<evidence type="ECO:0000256" key="8">
    <source>
        <dbReference type="ARBA" id="ARBA00022827"/>
    </source>
</evidence>
<dbReference type="EMBL" id="LR746267">
    <property type="protein sequence ID" value="CAA7395558.1"/>
    <property type="molecule type" value="Genomic_DNA"/>
</dbReference>
<evidence type="ECO:0000256" key="1">
    <source>
        <dbReference type="ARBA" id="ARBA00000920"/>
    </source>
</evidence>
<sequence length="769" mass="82668">MATLGTGLEEKDIPAEVVRLAALLQGGRPPRPCPLTPRQLESLAAFCDTLIPSVEVPGGVASDEDLARFYGTSASMATVPGHIAGLITKKHLHPELPLLPIMLWLLSTWCGTFAICGGASLSTSFPYFRKFSEVEEPRREEILMKLSRSCFGIKRLLFRSLKILTVRLYFQRADEMNGNPSWKAIGYCGRDPELPTLDDQRRRTAPVDEASERLFPNPQLMGPLYQALVDMSGPEQAPNFRALHELGSPVAGNGSPLTLQCDAVVVGSGSGGSVVAGVLANAGYRVIVLDKGRYFPTATLSLLEGPSHEQMYEKGGMVSSDDLGILVLAGATVGGGSAVNWSASIRTPDYVLNEWREEHGLKLFGEPAIREALEAVCARLGVSPSTSAGTPAERLSSAVLRRGCSTLGYPVVNIPVNAPPGHDCGWCHLGCKDGKKKSTLETWLADMTASGNGVILAGCRAVKVTTSRQKGGRRPVATGVIAKFKYGEVVVKSKVTVVACGALNTPGFLRRTGLKNPNIGRHLHLHPCVMAWGYFPDEITSDGWLGPEKKSYIGELLTTMSLVPVESTYGAIIQTPVLHPGAFAAVTPWTSSADFRRRMIRFPRTATLFALARDRGSGCSRKYPASLSYKLDAADEKTLQQGMERMLRILAAAGAEEVGTHHRDGEVFKVKGSSLEELESYVRRASGRGLRDSATPISTAHQMGSCRMGMDPRTSAVNENGETWEVGRLFVADTSVFPTALGINPMVTVQAIAYCTAQNILEVLQASSG</sequence>
<dbReference type="Gene3D" id="3.50.50.60">
    <property type="entry name" value="FAD/NAD(P)-binding domain"/>
    <property type="match status" value="2"/>
</dbReference>
<evidence type="ECO:0000256" key="6">
    <source>
        <dbReference type="ARBA" id="ARBA00022630"/>
    </source>
</evidence>
<comment type="subcellular location">
    <subcellularLocation>
        <location evidence="3 12">Membrane</location>
    </subcellularLocation>
</comment>
<dbReference type="Pfam" id="PF00732">
    <property type="entry name" value="GMC_oxred_N"/>
    <property type="match status" value="1"/>
</dbReference>
<dbReference type="EC" id="1.1.3.20" evidence="5 12"/>
<dbReference type="GO" id="GO:0046577">
    <property type="term" value="F:long-chain-alcohol oxidase activity"/>
    <property type="evidence" value="ECO:0007669"/>
    <property type="project" value="UniProtKB-EC"/>
</dbReference>
<keyword evidence="9" id="KW-1133">Transmembrane helix</keyword>
<dbReference type="Pfam" id="PF05199">
    <property type="entry name" value="GMC_oxred_C"/>
    <property type="match status" value="1"/>
</dbReference>
<keyword evidence="18" id="KW-1185">Reference proteome</keyword>
<evidence type="ECO:0000256" key="2">
    <source>
        <dbReference type="ARBA" id="ARBA00003842"/>
    </source>
</evidence>
<evidence type="ECO:0000256" key="14">
    <source>
        <dbReference type="PIRSR" id="PIRSR028937-2"/>
    </source>
</evidence>
<dbReference type="InterPro" id="IPR000172">
    <property type="entry name" value="GMC_OxRdtase_N"/>
</dbReference>
<accession>A0A7I8KEP3</accession>
<gene>
    <name evidence="17" type="ORF">SI8410_04006219</name>
</gene>
<evidence type="ECO:0000313" key="17">
    <source>
        <dbReference type="EMBL" id="CAA7395558.1"/>
    </source>
</evidence>
<feature type="domain" description="Glucose-methanol-choline oxidoreductase C-terminal" evidence="16">
    <location>
        <begin position="626"/>
        <end position="753"/>
    </location>
</feature>
<evidence type="ECO:0000256" key="10">
    <source>
        <dbReference type="ARBA" id="ARBA00023002"/>
    </source>
</evidence>
<keyword evidence="10 12" id="KW-0560">Oxidoreductase</keyword>
<dbReference type="InterPro" id="IPR036188">
    <property type="entry name" value="FAD/NAD-bd_sf"/>
</dbReference>
<comment type="function">
    <text evidence="2 12">Long-chain fatty alcohol oxidase involved in the omega-oxidation pathway of lipid degradation.</text>
</comment>
<feature type="binding site" evidence="14">
    <location>
        <begin position="261"/>
        <end position="276"/>
    </location>
    <ligand>
        <name>FAD</name>
        <dbReference type="ChEBI" id="CHEBI:57692"/>
    </ligand>
</feature>